<dbReference type="AlphaFoldDB" id="A0A840RC32"/>
<evidence type="ECO:0000259" key="10">
    <source>
        <dbReference type="Pfam" id="PF05134"/>
    </source>
</evidence>
<comment type="subcellular location">
    <subcellularLocation>
        <location evidence="1">Cell inner membrane</location>
        <topology evidence="1">Single-pass membrane protein</topology>
    </subcellularLocation>
</comment>
<feature type="domain" description="GspL periplasmic" evidence="11">
    <location>
        <begin position="218"/>
        <end position="347"/>
    </location>
</feature>
<accession>A0A840RC32</accession>
<evidence type="ECO:0000256" key="8">
    <source>
        <dbReference type="ARBA" id="ARBA00022989"/>
    </source>
</evidence>
<keyword evidence="3" id="KW-0813">Transport</keyword>
<evidence type="ECO:0000256" key="3">
    <source>
        <dbReference type="ARBA" id="ARBA00022448"/>
    </source>
</evidence>
<dbReference type="GO" id="GO:0015627">
    <property type="term" value="C:type II protein secretion system complex"/>
    <property type="evidence" value="ECO:0007669"/>
    <property type="project" value="InterPro"/>
</dbReference>
<dbReference type="Gene3D" id="3.30.420.380">
    <property type="match status" value="1"/>
</dbReference>
<evidence type="ECO:0000259" key="11">
    <source>
        <dbReference type="Pfam" id="PF12693"/>
    </source>
</evidence>
<keyword evidence="9" id="KW-0472">Membrane</keyword>
<dbReference type="GO" id="GO:0009276">
    <property type="term" value="C:Gram-negative-bacterium-type cell wall"/>
    <property type="evidence" value="ECO:0007669"/>
    <property type="project" value="InterPro"/>
</dbReference>
<dbReference type="GO" id="GO:0015628">
    <property type="term" value="P:protein secretion by the type II secretion system"/>
    <property type="evidence" value="ECO:0007669"/>
    <property type="project" value="InterPro"/>
</dbReference>
<dbReference type="InterPro" id="IPR024230">
    <property type="entry name" value="GspL_cyto_dom"/>
</dbReference>
<reference evidence="12 13" key="1">
    <citation type="submission" date="2020-08" db="EMBL/GenBank/DDBJ databases">
        <title>Genomic Encyclopedia of Type Strains, Phase IV (KMG-IV): sequencing the most valuable type-strain genomes for metagenomic binning, comparative biology and taxonomic classification.</title>
        <authorList>
            <person name="Goeker M."/>
        </authorList>
    </citation>
    <scope>NUCLEOTIDE SEQUENCE [LARGE SCALE GENOMIC DNA]</scope>
    <source>
        <strain evidence="12 13">DSM 18233</strain>
    </source>
</reference>
<keyword evidence="4" id="KW-1003">Cell membrane</keyword>
<feature type="domain" description="GspL cytoplasmic actin-ATPase-like" evidence="10">
    <location>
        <begin position="37"/>
        <end position="134"/>
    </location>
</feature>
<protein>
    <submittedName>
        <fullName evidence="12">Type II secretion system protein L</fullName>
    </submittedName>
</protein>
<evidence type="ECO:0000256" key="2">
    <source>
        <dbReference type="ARBA" id="ARBA00005318"/>
    </source>
</evidence>
<dbReference type="Proteomes" id="UP000543030">
    <property type="component" value="Unassembled WGS sequence"/>
</dbReference>
<dbReference type="InterPro" id="IPR007812">
    <property type="entry name" value="T2SS_protein-GspL"/>
</dbReference>
<gene>
    <name evidence="12" type="ORF">HNQ50_000561</name>
</gene>
<comment type="caution">
    <text evidence="12">The sequence shown here is derived from an EMBL/GenBank/DDBJ whole genome shotgun (WGS) entry which is preliminary data.</text>
</comment>
<keyword evidence="8" id="KW-1133">Transmembrane helix</keyword>
<dbReference type="EMBL" id="JACHHN010000001">
    <property type="protein sequence ID" value="MBB5189851.1"/>
    <property type="molecule type" value="Genomic_DNA"/>
</dbReference>
<dbReference type="NCBIfam" id="TIGR01709">
    <property type="entry name" value="typeII_sec_gspL"/>
    <property type="match status" value="1"/>
</dbReference>
<dbReference type="SUPFAM" id="SSF53067">
    <property type="entry name" value="Actin-like ATPase domain"/>
    <property type="match status" value="1"/>
</dbReference>
<evidence type="ECO:0000313" key="12">
    <source>
        <dbReference type="EMBL" id="MBB5189851.1"/>
    </source>
</evidence>
<dbReference type="Pfam" id="PF05134">
    <property type="entry name" value="T2SSL"/>
    <property type="match status" value="1"/>
</dbReference>
<comment type="similarity">
    <text evidence="2">Belongs to the GSP L family.</text>
</comment>
<sequence length="363" mass="39162">MSLAFPHPVLLRVILAGAASSDTRLQWCGVDATGQLHAGQSSIALLPAAPAIELVLMPAAYSTHVLDLPRQSPQRLRALVPHALDDRMLGGQQRHFAIGSAGGGQTRVIACDKSWLQQWLSLFAAQNRPVRAAWALADLLQPETLWQRLDTEEGVLLARLDESVWFDSAAIADQWLADQPVQSARWPDVCGDKPRADAINLLQGEHAPRLTLPFNPKLFKRSAVLIAALLVVMTLGSLSDWWQLHQQATALQRELRQTFAAAFPGTPIVDPVLQLQSQLQAAGATQGAGATGADFTALLQRIDAVASGTHLHRLQFENGQLQMELANNDASALQQKLSTAGFKVDPQPGAVGSTILRIQGGQK</sequence>
<keyword evidence="13" id="KW-1185">Reference proteome</keyword>
<proteinExistence type="inferred from homology"/>
<dbReference type="Pfam" id="PF12693">
    <property type="entry name" value="GspL_C"/>
    <property type="match status" value="1"/>
</dbReference>
<keyword evidence="7" id="KW-0653">Protein transport</keyword>
<evidence type="ECO:0000256" key="6">
    <source>
        <dbReference type="ARBA" id="ARBA00022692"/>
    </source>
</evidence>
<name>A0A840RC32_9NEIS</name>
<evidence type="ECO:0000313" key="13">
    <source>
        <dbReference type="Proteomes" id="UP000543030"/>
    </source>
</evidence>
<dbReference type="InterPro" id="IPR043129">
    <property type="entry name" value="ATPase_NBD"/>
</dbReference>
<dbReference type="GO" id="GO:0005886">
    <property type="term" value="C:plasma membrane"/>
    <property type="evidence" value="ECO:0007669"/>
    <property type="project" value="UniProtKB-SubCell"/>
</dbReference>
<evidence type="ECO:0000256" key="5">
    <source>
        <dbReference type="ARBA" id="ARBA00022519"/>
    </source>
</evidence>
<dbReference type="InterPro" id="IPR025691">
    <property type="entry name" value="GspL_pp_dom"/>
</dbReference>
<dbReference type="RefSeq" id="WP_184097301.1">
    <property type="nucleotide sequence ID" value="NZ_JACHHN010000001.1"/>
</dbReference>
<evidence type="ECO:0000256" key="7">
    <source>
        <dbReference type="ARBA" id="ARBA00022927"/>
    </source>
</evidence>
<evidence type="ECO:0000256" key="4">
    <source>
        <dbReference type="ARBA" id="ARBA00022475"/>
    </source>
</evidence>
<keyword evidence="6" id="KW-0812">Transmembrane</keyword>
<keyword evidence="5" id="KW-0997">Cell inner membrane</keyword>
<evidence type="ECO:0000256" key="1">
    <source>
        <dbReference type="ARBA" id="ARBA00004377"/>
    </source>
</evidence>
<evidence type="ECO:0000256" key="9">
    <source>
        <dbReference type="ARBA" id="ARBA00023136"/>
    </source>
</evidence>
<organism evidence="12 13">
    <name type="scientific">Silvimonas terrae</name>
    <dbReference type="NCBI Taxonomy" id="300266"/>
    <lineage>
        <taxon>Bacteria</taxon>
        <taxon>Pseudomonadati</taxon>
        <taxon>Pseudomonadota</taxon>
        <taxon>Betaproteobacteria</taxon>
        <taxon>Neisseriales</taxon>
        <taxon>Chitinibacteraceae</taxon>
        <taxon>Silvimonas</taxon>
    </lineage>
</organism>